<dbReference type="EMBL" id="LN879502">
    <property type="protein sequence ID" value="CUI15720.1"/>
    <property type="molecule type" value="Genomic_DNA"/>
</dbReference>
<proteinExistence type="predicted"/>
<protein>
    <submittedName>
        <fullName evidence="1">Uncharacterized protein</fullName>
    </submittedName>
</protein>
<dbReference type="STRING" id="389348.PNK_0082"/>
<dbReference type="AlphaFoldDB" id="A0A0U5J7K1"/>
<evidence type="ECO:0000313" key="2">
    <source>
        <dbReference type="Proteomes" id="UP000069902"/>
    </source>
</evidence>
<dbReference type="KEGG" id="pnl:PNK_0082"/>
<sequence>MRSSSLSWLPYEECIQEFESDQPLSLNPDSNKLVFQVFGLNKRICNLGFAFKNRLTRHPEILSIFNFTTKGLPDGCSV</sequence>
<reference evidence="2" key="1">
    <citation type="submission" date="2015-09" db="EMBL/GenBank/DDBJ databases">
        <authorList>
            <person name="Bertelli C."/>
        </authorList>
    </citation>
    <scope>NUCLEOTIDE SEQUENCE [LARGE SCALE GENOMIC DNA]</scope>
    <source>
        <strain evidence="2">KNic</strain>
    </source>
</reference>
<organism evidence="1 2">
    <name type="scientific">Candidatus Protochlamydia naegleriophila</name>
    <dbReference type="NCBI Taxonomy" id="389348"/>
    <lineage>
        <taxon>Bacteria</taxon>
        <taxon>Pseudomonadati</taxon>
        <taxon>Chlamydiota</taxon>
        <taxon>Chlamydiia</taxon>
        <taxon>Parachlamydiales</taxon>
        <taxon>Parachlamydiaceae</taxon>
        <taxon>Candidatus Protochlamydia</taxon>
    </lineage>
</organism>
<dbReference type="InParanoid" id="A0A0U5J7K1"/>
<accession>A0A0U5J7K1</accession>
<name>A0A0U5J7K1_9BACT</name>
<keyword evidence="2" id="KW-1185">Reference proteome</keyword>
<dbReference type="Proteomes" id="UP000069902">
    <property type="component" value="Chromosome cPNK"/>
</dbReference>
<gene>
    <name evidence="1" type="ORF">PNK_0082</name>
</gene>
<evidence type="ECO:0000313" key="1">
    <source>
        <dbReference type="EMBL" id="CUI15720.1"/>
    </source>
</evidence>